<comment type="catalytic activity">
    <reaction evidence="1">
        <text>a 1,2-diacyl-sn-glycero-3-phosphocholine + H2O = a 1,2-diacyl-sn-glycero-3-phosphate + choline + H(+)</text>
        <dbReference type="Rhea" id="RHEA:14445"/>
        <dbReference type="ChEBI" id="CHEBI:15354"/>
        <dbReference type="ChEBI" id="CHEBI:15377"/>
        <dbReference type="ChEBI" id="CHEBI:15378"/>
        <dbReference type="ChEBI" id="CHEBI:57643"/>
        <dbReference type="ChEBI" id="CHEBI:58608"/>
        <dbReference type="EC" id="3.1.4.4"/>
    </reaction>
</comment>
<keyword evidence="7" id="KW-0143">Chaperone</keyword>
<dbReference type="SMART" id="SM00155">
    <property type="entry name" value="PLDc"/>
    <property type="match status" value="1"/>
</dbReference>
<feature type="compositionally biased region" description="Basic and acidic residues" evidence="9">
    <location>
        <begin position="294"/>
        <end position="304"/>
    </location>
</feature>
<dbReference type="PANTHER" id="PTHR43856">
    <property type="entry name" value="CARDIOLIPIN HYDROLASE"/>
    <property type="match status" value="1"/>
</dbReference>
<organism evidence="12 13">
    <name type="scientific">Acinetobacter radioresistens SK82</name>
    <dbReference type="NCBI Taxonomy" id="596318"/>
    <lineage>
        <taxon>Bacteria</taxon>
        <taxon>Pseudomonadati</taxon>
        <taxon>Pseudomonadota</taxon>
        <taxon>Gammaproteobacteria</taxon>
        <taxon>Moraxellales</taxon>
        <taxon>Moraxellaceae</taxon>
        <taxon>Acinetobacter</taxon>
    </lineage>
</organism>
<dbReference type="InterPro" id="IPR001736">
    <property type="entry name" value="PLipase_D/transphosphatidylase"/>
</dbReference>
<keyword evidence="6" id="KW-0443">Lipid metabolism</keyword>
<dbReference type="InterPro" id="IPR051406">
    <property type="entry name" value="PLD_domain"/>
</dbReference>
<evidence type="ECO:0000256" key="5">
    <source>
        <dbReference type="ARBA" id="ARBA00022963"/>
    </source>
</evidence>
<keyword evidence="5" id="KW-0442">Lipid degradation</keyword>
<evidence type="ECO:0000313" key="13">
    <source>
        <dbReference type="Proteomes" id="UP000018419"/>
    </source>
</evidence>
<evidence type="ECO:0000256" key="9">
    <source>
        <dbReference type="SAM" id="MobiDB-lite"/>
    </source>
</evidence>
<evidence type="ECO:0000256" key="8">
    <source>
        <dbReference type="SAM" id="Coils"/>
    </source>
</evidence>
<evidence type="ECO:0000256" key="3">
    <source>
        <dbReference type="ARBA" id="ARBA00012027"/>
    </source>
</evidence>
<evidence type="ECO:0000256" key="1">
    <source>
        <dbReference type="ARBA" id="ARBA00000798"/>
    </source>
</evidence>
<dbReference type="Pfam" id="PF13091">
    <property type="entry name" value="PLDc_2"/>
    <property type="match status" value="1"/>
</dbReference>
<protein>
    <recommendedName>
        <fullName evidence="3">phospholipase D</fullName>
        <ecNumber evidence="3">3.1.4.4</ecNumber>
    </recommendedName>
</protein>
<dbReference type="Gene3D" id="1.10.287.110">
    <property type="entry name" value="DnaJ domain"/>
    <property type="match status" value="1"/>
</dbReference>
<dbReference type="EC" id="3.1.4.4" evidence="3"/>
<dbReference type="SUPFAM" id="SSF56024">
    <property type="entry name" value="Phospholipase D/nuclease"/>
    <property type="match status" value="1"/>
</dbReference>
<accession>A0ABM9YQK2</accession>
<name>A0ABM9YQK2_ACIRA</name>
<keyword evidence="4" id="KW-0378">Hydrolase</keyword>
<comment type="similarity">
    <text evidence="2">Belongs to the phospholipase D family.</text>
</comment>
<evidence type="ECO:0000259" key="11">
    <source>
        <dbReference type="PROSITE" id="PS50076"/>
    </source>
</evidence>
<dbReference type="InterPro" id="IPR036869">
    <property type="entry name" value="J_dom_sf"/>
</dbReference>
<evidence type="ECO:0000256" key="6">
    <source>
        <dbReference type="ARBA" id="ARBA00023098"/>
    </source>
</evidence>
<dbReference type="PANTHER" id="PTHR43856:SF1">
    <property type="entry name" value="MITOCHONDRIAL CARDIOLIPIN HYDROLASE"/>
    <property type="match status" value="1"/>
</dbReference>
<keyword evidence="8" id="KW-0175">Coiled coil</keyword>
<dbReference type="RefSeq" id="WP_005015662.1">
    <property type="nucleotide sequence ID" value="NZ_ACVR01000020.1"/>
</dbReference>
<dbReference type="PROSITE" id="PS50035">
    <property type="entry name" value="PLD"/>
    <property type="match status" value="1"/>
</dbReference>
<dbReference type="PROSITE" id="PS50076">
    <property type="entry name" value="DNAJ_2"/>
    <property type="match status" value="1"/>
</dbReference>
<keyword evidence="13" id="KW-1185">Reference proteome</keyword>
<gene>
    <name evidence="12" type="ORF">ACIRA0001_1065</name>
</gene>
<dbReference type="EMBL" id="ACVR01000020">
    <property type="protein sequence ID" value="EET83355.1"/>
    <property type="molecule type" value="Genomic_DNA"/>
</dbReference>
<sequence>MKVKAYFENIHNIILTYLRAAEKEIKVAVAWFTDPELFNELCKKAQQGVNIKVILIKDQINCGQGKLNFFRLKNYGCQVEFLDVEKFNKMHHKFCVIDESVVITGSYNWTNQARKNNENITVIEGNIQICQDYLDIFSKLINPSSNHIANNVSPNAVKTRLEIIKNSILLNEIESVAAQIVKLKPVQAIYSLDNIIDCLDHHEYKKAVEEITLYLKNFTALTVSEDNEIHELKFELKILELRLESITNEQADIERDLVLFNRRQHEILGFVTKQILQAKAEYFKYISDCAEKNNDESARSKKDEADEAEQDFNDYSHEYEELSQTRVDKLDEVSEKELKSMFRRACNLCHPDKVPEHQKAEASEIFIKLKEAYDSNNVEEVEIIYSNLQKGQFKHTKASILKESELLRTAIMEIKHKIKTNLNILNNLKRDSVVIAMQKIGNHEDKWIEFFERKQASLEAELLNWLCALDNLKKGSHYE</sequence>
<proteinExistence type="inferred from homology"/>
<dbReference type="SMART" id="SM00271">
    <property type="entry name" value="DnaJ"/>
    <property type="match status" value="1"/>
</dbReference>
<evidence type="ECO:0000313" key="12">
    <source>
        <dbReference type="EMBL" id="EET83355.1"/>
    </source>
</evidence>
<evidence type="ECO:0000256" key="2">
    <source>
        <dbReference type="ARBA" id="ARBA00008664"/>
    </source>
</evidence>
<dbReference type="InterPro" id="IPR025202">
    <property type="entry name" value="PLD-like_dom"/>
</dbReference>
<evidence type="ECO:0000259" key="10">
    <source>
        <dbReference type="PROSITE" id="PS50035"/>
    </source>
</evidence>
<dbReference type="CDD" id="cd09174">
    <property type="entry name" value="PLDc_Nuc_like_unchar2"/>
    <property type="match status" value="1"/>
</dbReference>
<feature type="domain" description="PLD phosphodiesterase" evidence="10">
    <location>
        <begin position="86"/>
        <end position="113"/>
    </location>
</feature>
<dbReference type="SUPFAM" id="SSF46565">
    <property type="entry name" value="Chaperone J-domain"/>
    <property type="match status" value="1"/>
</dbReference>
<dbReference type="CDD" id="cd06257">
    <property type="entry name" value="DnaJ"/>
    <property type="match status" value="1"/>
</dbReference>
<evidence type="ECO:0000256" key="4">
    <source>
        <dbReference type="ARBA" id="ARBA00022801"/>
    </source>
</evidence>
<feature type="region of interest" description="Disordered" evidence="9">
    <location>
        <begin position="294"/>
        <end position="315"/>
    </location>
</feature>
<evidence type="ECO:0000256" key="7">
    <source>
        <dbReference type="ARBA" id="ARBA00023186"/>
    </source>
</evidence>
<dbReference type="Proteomes" id="UP000018419">
    <property type="component" value="Unassembled WGS sequence"/>
</dbReference>
<comment type="caution">
    <text evidence="12">The sequence shown here is derived from an EMBL/GenBank/DDBJ whole genome shotgun (WGS) entry which is preliminary data.</text>
</comment>
<reference evidence="12 13" key="1">
    <citation type="submission" date="2009-07" db="EMBL/GenBank/DDBJ databases">
        <authorList>
            <person name="Madupu R."/>
            <person name="Durkin A.S."/>
            <person name="Torralba M."/>
            <person name="Methe B."/>
            <person name="Sutton G.G."/>
            <person name="Strausberg R.L."/>
            <person name="Nelson K.E."/>
        </authorList>
    </citation>
    <scope>NUCLEOTIDE SEQUENCE [LARGE SCALE GENOMIC DNA]</scope>
    <source>
        <strain evidence="12 13">SK82</strain>
    </source>
</reference>
<feature type="domain" description="J" evidence="11">
    <location>
        <begin position="317"/>
        <end position="389"/>
    </location>
</feature>
<dbReference type="Gene3D" id="3.30.870.10">
    <property type="entry name" value="Endonuclease Chain A"/>
    <property type="match status" value="1"/>
</dbReference>
<dbReference type="InterPro" id="IPR001623">
    <property type="entry name" value="DnaJ_domain"/>
</dbReference>
<feature type="coiled-coil region" evidence="8">
    <location>
        <begin position="229"/>
        <end position="256"/>
    </location>
</feature>